<sequence length="269" mass="30521">MAYEEAWRIAQAFMDSYYKQKGFTAQEEEREYQKTVTERRLDMAEESADLTAELQRRQIEMIESTEGRAVSTEKRAVAAEERAVDLFEVNIRYAEQIMKAQLEELQQGNKLTRKKIRAEGTSDELADQLIESRSFFSNVSPAVFNAVLSGDREQIINAFIQNSLDKSLIPSAEIIAYSLEQESPILFDYFRKIVMDAAVVGITPGPTVEEFRSRYGKLANIEDLLQIPEAVKRTRPPVLGAQTAVEQQVPGFTKGSRTQALEQYYSPGK</sequence>
<reference evidence="1" key="1">
    <citation type="journal article" date="2015" name="Nature">
        <title>Complex archaea that bridge the gap between prokaryotes and eukaryotes.</title>
        <authorList>
            <person name="Spang A."/>
            <person name="Saw J.H."/>
            <person name="Jorgensen S.L."/>
            <person name="Zaremba-Niedzwiedzka K."/>
            <person name="Martijn J."/>
            <person name="Lind A.E."/>
            <person name="van Eijk R."/>
            <person name="Schleper C."/>
            <person name="Guy L."/>
            <person name="Ettema T.J."/>
        </authorList>
    </citation>
    <scope>NUCLEOTIDE SEQUENCE</scope>
</reference>
<organism evidence="1">
    <name type="scientific">marine sediment metagenome</name>
    <dbReference type="NCBI Taxonomy" id="412755"/>
    <lineage>
        <taxon>unclassified sequences</taxon>
        <taxon>metagenomes</taxon>
        <taxon>ecological metagenomes</taxon>
    </lineage>
</organism>
<protein>
    <submittedName>
        <fullName evidence="1">Uncharacterized protein</fullName>
    </submittedName>
</protein>
<accession>A0A0F9M9H6</accession>
<dbReference type="AlphaFoldDB" id="A0A0F9M9H6"/>
<comment type="caution">
    <text evidence="1">The sequence shown here is derived from an EMBL/GenBank/DDBJ whole genome shotgun (WGS) entry which is preliminary data.</text>
</comment>
<proteinExistence type="predicted"/>
<gene>
    <name evidence="1" type="ORF">LCGC14_1487940</name>
</gene>
<evidence type="ECO:0000313" key="1">
    <source>
        <dbReference type="EMBL" id="KKM65767.1"/>
    </source>
</evidence>
<name>A0A0F9M9H6_9ZZZZ</name>
<dbReference type="EMBL" id="LAZR01010664">
    <property type="protein sequence ID" value="KKM65767.1"/>
    <property type="molecule type" value="Genomic_DNA"/>
</dbReference>